<dbReference type="AlphaFoldDB" id="A0A9P4X7Q7"/>
<evidence type="ECO:0000256" key="1">
    <source>
        <dbReference type="SAM" id="MobiDB-lite"/>
    </source>
</evidence>
<sequence>MTEIDLATKAPESDAQEDSSINEPTDVSEEMGEHEHCVKDRPTPAGQGSTGEIIKLNGIDVYISKPADYPHTPSRLLLLLTGGTGIKSVNNQIQADMYASEGFLVLMPDMFAGETAPGGKGSSFTDNSTSLLEQVKLKAVEIAKSFMIDMWLARITEAKIMPILRKVIEAAHEEYPDPIKYGEGIYAVGYCVGGRYVLLLAKGSHEGGNDEEAVMVKAGPYIKAGALAHAASVTPDDFKDLQAPLSLVCVEDDALFPDEVRKVGEEIMTQDNLEHEVQVYPGVPHGFAVTGQYQESAIMDAQVTAYEQMLAWAYDCVHYLVSFIPTSALRSYTYLNNGADDFTRVLCILHVLVRLLDLVPRQHRVQVDFELVRFKIGEICLQPVSQPALVLHVAASQRAAQNAKPLVQNHADVRIGNLSSAQSAQHEHAAVERGHVEVLLEVVSADVVDDVVDALSARLGLDLADPVLGLVVEGRSGAELRCDELCLFVAACCGINL</sequence>
<keyword evidence="4" id="KW-1185">Reference proteome</keyword>
<dbReference type="PANTHER" id="PTHR17630">
    <property type="entry name" value="DIENELACTONE HYDROLASE"/>
    <property type="match status" value="1"/>
</dbReference>
<gene>
    <name evidence="3" type="ORF">CFAM422_010618</name>
</gene>
<dbReference type="EMBL" id="QLNT01000021">
    <property type="protein sequence ID" value="KAF3062713.1"/>
    <property type="molecule type" value="Genomic_DNA"/>
</dbReference>
<comment type="caution">
    <text evidence="3">The sequence shown here is derived from an EMBL/GenBank/DDBJ whole genome shotgun (WGS) entry which is preliminary data.</text>
</comment>
<dbReference type="PANTHER" id="PTHR17630:SF80">
    <property type="entry name" value="DIENELACTONE HYDROLASE DOMAIN-CONTAINING PROTEIN"/>
    <property type="match status" value="1"/>
</dbReference>
<feature type="region of interest" description="Disordered" evidence="1">
    <location>
        <begin position="1"/>
        <end position="49"/>
    </location>
</feature>
<evidence type="ECO:0000313" key="4">
    <source>
        <dbReference type="Proteomes" id="UP000801864"/>
    </source>
</evidence>
<dbReference type="Gene3D" id="3.40.50.1820">
    <property type="entry name" value="alpha/beta hydrolase"/>
    <property type="match status" value="1"/>
</dbReference>
<dbReference type="Pfam" id="PF01738">
    <property type="entry name" value="DLH"/>
    <property type="match status" value="1"/>
</dbReference>
<proteinExistence type="predicted"/>
<dbReference type="GO" id="GO:0016787">
    <property type="term" value="F:hydrolase activity"/>
    <property type="evidence" value="ECO:0007669"/>
    <property type="project" value="InterPro"/>
</dbReference>
<dbReference type="SUPFAM" id="SSF53474">
    <property type="entry name" value="alpha/beta-Hydrolases"/>
    <property type="match status" value="1"/>
</dbReference>
<name>A0A9P4X7Q7_9HYPO</name>
<feature type="compositionally biased region" description="Basic and acidic residues" evidence="1">
    <location>
        <begin position="31"/>
        <end position="42"/>
    </location>
</feature>
<reference evidence="3 4" key="1">
    <citation type="submission" date="2018-06" db="EMBL/GenBank/DDBJ databases">
        <title>Genome analysis of cellulolytic fungus Trichoderma lentiforme CFAM-422.</title>
        <authorList>
            <person name="Steindorff A.S."/>
            <person name="Formighieri E.F."/>
            <person name="Midorikawa G.E.O."/>
            <person name="Tamietti M.S."/>
            <person name="Ramos E.Z."/>
            <person name="Silva A.S."/>
            <person name="Bon E.P.S."/>
            <person name="Mendes T.D."/>
            <person name="Damaso M.C.T."/>
            <person name="Favaro L.C.L."/>
        </authorList>
    </citation>
    <scope>NUCLEOTIDE SEQUENCE [LARGE SCALE GENOMIC DNA]</scope>
    <source>
        <strain evidence="3 4">CFAM-422</strain>
    </source>
</reference>
<accession>A0A9P4X7Q7</accession>
<evidence type="ECO:0000259" key="2">
    <source>
        <dbReference type="Pfam" id="PF01738"/>
    </source>
</evidence>
<dbReference type="InterPro" id="IPR029058">
    <property type="entry name" value="AB_hydrolase_fold"/>
</dbReference>
<feature type="domain" description="Dienelactone hydrolase" evidence="2">
    <location>
        <begin position="61"/>
        <end position="312"/>
    </location>
</feature>
<organism evidence="3 4">
    <name type="scientific">Trichoderma lentiforme</name>
    <dbReference type="NCBI Taxonomy" id="1567552"/>
    <lineage>
        <taxon>Eukaryota</taxon>
        <taxon>Fungi</taxon>
        <taxon>Dikarya</taxon>
        <taxon>Ascomycota</taxon>
        <taxon>Pezizomycotina</taxon>
        <taxon>Sordariomycetes</taxon>
        <taxon>Hypocreomycetidae</taxon>
        <taxon>Hypocreales</taxon>
        <taxon>Hypocreaceae</taxon>
        <taxon>Trichoderma</taxon>
    </lineage>
</organism>
<dbReference type="Proteomes" id="UP000801864">
    <property type="component" value="Unassembled WGS sequence"/>
</dbReference>
<protein>
    <submittedName>
        <fullName evidence="3">Protein AIM2</fullName>
    </submittedName>
</protein>
<dbReference type="InterPro" id="IPR002925">
    <property type="entry name" value="Dienelactn_hydro"/>
</dbReference>
<evidence type="ECO:0000313" key="3">
    <source>
        <dbReference type="EMBL" id="KAF3062713.1"/>
    </source>
</evidence>